<accession>A0AAD3XVA5</accession>
<organism evidence="5 6">
    <name type="scientific">Nepenthes gracilis</name>
    <name type="common">Slender pitcher plant</name>
    <dbReference type="NCBI Taxonomy" id="150966"/>
    <lineage>
        <taxon>Eukaryota</taxon>
        <taxon>Viridiplantae</taxon>
        <taxon>Streptophyta</taxon>
        <taxon>Embryophyta</taxon>
        <taxon>Tracheophyta</taxon>
        <taxon>Spermatophyta</taxon>
        <taxon>Magnoliopsida</taxon>
        <taxon>eudicotyledons</taxon>
        <taxon>Gunneridae</taxon>
        <taxon>Pentapetalae</taxon>
        <taxon>Caryophyllales</taxon>
        <taxon>Nepenthaceae</taxon>
        <taxon>Nepenthes</taxon>
    </lineage>
</organism>
<dbReference type="SUPFAM" id="SSF54928">
    <property type="entry name" value="RNA-binding domain, RBD"/>
    <property type="match status" value="1"/>
</dbReference>
<dbReference type="PANTHER" id="PTHR23139">
    <property type="entry name" value="RNA-BINDING PROTEIN"/>
    <property type="match status" value="1"/>
</dbReference>
<feature type="domain" description="RRM" evidence="4">
    <location>
        <begin position="158"/>
        <end position="197"/>
    </location>
</feature>
<dbReference type="Proteomes" id="UP001279734">
    <property type="component" value="Unassembled WGS sequence"/>
</dbReference>
<evidence type="ECO:0000256" key="2">
    <source>
        <dbReference type="ARBA" id="ARBA00022884"/>
    </source>
</evidence>
<evidence type="ECO:0000256" key="3">
    <source>
        <dbReference type="ARBA" id="ARBA00023187"/>
    </source>
</evidence>
<keyword evidence="2" id="KW-0694">RNA-binding</keyword>
<dbReference type="Pfam" id="PF00076">
    <property type="entry name" value="RRM_1"/>
    <property type="match status" value="1"/>
</dbReference>
<dbReference type="Gene3D" id="3.30.70.330">
    <property type="match status" value="2"/>
</dbReference>
<evidence type="ECO:0000259" key="4">
    <source>
        <dbReference type="Pfam" id="PF00076"/>
    </source>
</evidence>
<dbReference type="GO" id="GO:0006397">
    <property type="term" value="P:mRNA processing"/>
    <property type="evidence" value="ECO:0007669"/>
    <property type="project" value="UniProtKB-KW"/>
</dbReference>
<dbReference type="AlphaFoldDB" id="A0AAD3XVA5"/>
<dbReference type="InterPro" id="IPR035979">
    <property type="entry name" value="RBD_domain_sf"/>
</dbReference>
<dbReference type="GO" id="GO:0003723">
    <property type="term" value="F:RNA binding"/>
    <property type="evidence" value="ECO:0007669"/>
    <property type="project" value="UniProtKB-KW"/>
</dbReference>
<evidence type="ECO:0000256" key="1">
    <source>
        <dbReference type="ARBA" id="ARBA00022664"/>
    </source>
</evidence>
<proteinExistence type="predicted"/>
<dbReference type="InterPro" id="IPR012677">
    <property type="entry name" value="Nucleotide-bd_a/b_plait_sf"/>
</dbReference>
<keyword evidence="6" id="KW-1185">Reference proteome</keyword>
<protein>
    <recommendedName>
        <fullName evidence="4">RRM domain-containing protein</fullName>
    </recommendedName>
</protein>
<sequence length="276" mass="30257">MPDYLEGPGKYGLSLQSEGNNHSGPEHDGGFKFQVFLFIENPPEEYEMSDFWDNSHDSCNVSKHVSSSYWAADRSSSFHASAGNDSIVCCNVFQPTSWLQFMGILLVQGTPVKVRRPSNYNPSLAAALGPSQPNPNPNLAAVGLAPGSAGGLEGPNRIFVGGVPYYFTEMQIQQLLEFFGPLRGFDLVKDREIGNSKRGTTEPKLEQAIVLLPAQQQIAFQRLMLHPGGLPTKVVCLTNVVTTDELTDDGEYKDLMVKVDNFVFLKYADFDGATKA</sequence>
<keyword evidence="1" id="KW-0507">mRNA processing</keyword>
<name>A0AAD3XVA5_NEPGR</name>
<evidence type="ECO:0000313" key="6">
    <source>
        <dbReference type="Proteomes" id="UP001279734"/>
    </source>
</evidence>
<reference evidence="5" key="1">
    <citation type="submission" date="2023-05" db="EMBL/GenBank/DDBJ databases">
        <title>Nepenthes gracilis genome sequencing.</title>
        <authorList>
            <person name="Fukushima K."/>
        </authorList>
    </citation>
    <scope>NUCLEOTIDE SEQUENCE</scope>
    <source>
        <strain evidence="5">SING2019-196</strain>
    </source>
</reference>
<evidence type="ECO:0000313" key="5">
    <source>
        <dbReference type="EMBL" id="GMH17849.1"/>
    </source>
</evidence>
<keyword evidence="3" id="KW-0508">mRNA splicing</keyword>
<gene>
    <name evidence="5" type="ORF">Nepgr_019690</name>
</gene>
<comment type="caution">
    <text evidence="5">The sequence shown here is derived from an EMBL/GenBank/DDBJ whole genome shotgun (WGS) entry which is preliminary data.</text>
</comment>
<dbReference type="GO" id="GO:0008380">
    <property type="term" value="P:RNA splicing"/>
    <property type="evidence" value="ECO:0007669"/>
    <property type="project" value="UniProtKB-KW"/>
</dbReference>
<dbReference type="InterPro" id="IPR000504">
    <property type="entry name" value="RRM_dom"/>
</dbReference>
<dbReference type="EMBL" id="BSYO01000018">
    <property type="protein sequence ID" value="GMH17849.1"/>
    <property type="molecule type" value="Genomic_DNA"/>
</dbReference>